<evidence type="ECO:0000313" key="1">
    <source>
        <dbReference type="EMBL" id="GGG68859.1"/>
    </source>
</evidence>
<dbReference type="Proteomes" id="UP000600247">
    <property type="component" value="Unassembled WGS sequence"/>
</dbReference>
<organism evidence="1 2">
    <name type="scientific">Paenibacillus radicis</name>
    <name type="common">ex Gao et al. 2016</name>
    <dbReference type="NCBI Taxonomy" id="1737354"/>
    <lineage>
        <taxon>Bacteria</taxon>
        <taxon>Bacillati</taxon>
        <taxon>Bacillota</taxon>
        <taxon>Bacilli</taxon>
        <taxon>Bacillales</taxon>
        <taxon>Paenibacillaceae</taxon>
        <taxon>Paenibacillus</taxon>
    </lineage>
</organism>
<keyword evidence="2" id="KW-1185">Reference proteome</keyword>
<gene>
    <name evidence="1" type="ORF">GCM10010918_24840</name>
</gene>
<sequence length="84" mass="9840">MACPFFKLANGSGSATNQNVNLQVVSCFFDDLSYQNAKVHFSWPKPAPQIKIERFQALLHFERFFRSFWAYQPVLLHFVLVLRM</sequence>
<reference evidence="1 2" key="1">
    <citation type="journal article" date="2014" name="Int. J. Syst. Evol. Microbiol.">
        <title>Complete genome sequence of Corynebacterium casei LMG S-19264T (=DSM 44701T), isolated from a smear-ripened cheese.</title>
        <authorList>
            <consortium name="US DOE Joint Genome Institute (JGI-PGF)"/>
            <person name="Walter F."/>
            <person name="Albersmeier A."/>
            <person name="Kalinowski J."/>
            <person name="Ruckert C."/>
        </authorList>
    </citation>
    <scope>NUCLEOTIDE SEQUENCE [LARGE SCALE GENOMIC DNA]</scope>
    <source>
        <strain evidence="1 2">CGMCC 1.15286</strain>
    </source>
</reference>
<evidence type="ECO:0000313" key="2">
    <source>
        <dbReference type="Proteomes" id="UP000600247"/>
    </source>
</evidence>
<name>A0A917H688_9BACL</name>
<dbReference type="EMBL" id="BMHY01000004">
    <property type="protein sequence ID" value="GGG68859.1"/>
    <property type="molecule type" value="Genomic_DNA"/>
</dbReference>
<comment type="caution">
    <text evidence="1">The sequence shown here is derived from an EMBL/GenBank/DDBJ whole genome shotgun (WGS) entry which is preliminary data.</text>
</comment>
<proteinExistence type="predicted"/>
<accession>A0A917H688</accession>
<dbReference type="AlphaFoldDB" id="A0A917H688"/>
<protein>
    <submittedName>
        <fullName evidence="1">Uncharacterized protein</fullName>
    </submittedName>
</protein>